<organism evidence="3 4">
    <name type="scientific">Saitozyma podzolica</name>
    <dbReference type="NCBI Taxonomy" id="1890683"/>
    <lineage>
        <taxon>Eukaryota</taxon>
        <taxon>Fungi</taxon>
        <taxon>Dikarya</taxon>
        <taxon>Basidiomycota</taxon>
        <taxon>Agaricomycotina</taxon>
        <taxon>Tremellomycetes</taxon>
        <taxon>Tremellales</taxon>
        <taxon>Trimorphomycetaceae</taxon>
        <taxon>Saitozyma</taxon>
    </lineage>
</organism>
<evidence type="ECO:0000313" key="3">
    <source>
        <dbReference type="EMBL" id="RSH88659.1"/>
    </source>
</evidence>
<reference evidence="3 4" key="1">
    <citation type="submission" date="2018-11" db="EMBL/GenBank/DDBJ databases">
        <title>Genome sequence of Saitozyma podzolica DSM 27192.</title>
        <authorList>
            <person name="Aliyu H."/>
            <person name="Gorte O."/>
            <person name="Ochsenreither K."/>
        </authorList>
    </citation>
    <scope>NUCLEOTIDE SEQUENCE [LARGE SCALE GENOMIC DNA]</scope>
    <source>
        <strain evidence="3 4">DSM 27192</strain>
    </source>
</reference>
<feature type="compositionally biased region" description="Basic and acidic residues" evidence="1">
    <location>
        <begin position="64"/>
        <end position="79"/>
    </location>
</feature>
<keyword evidence="2" id="KW-1133">Transmembrane helix</keyword>
<dbReference type="STRING" id="1890683.A0A427YBW6"/>
<gene>
    <name evidence="3" type="ORF">EHS25_002886</name>
</gene>
<feature type="compositionally biased region" description="Low complexity" evidence="1">
    <location>
        <begin position="1"/>
        <end position="21"/>
    </location>
</feature>
<evidence type="ECO:0000256" key="1">
    <source>
        <dbReference type="SAM" id="MobiDB-lite"/>
    </source>
</evidence>
<protein>
    <recommendedName>
        <fullName evidence="5">Late embryogenesis abundant protein LEA-2 subgroup domain-containing protein</fullName>
    </recommendedName>
</protein>
<evidence type="ECO:0008006" key="5">
    <source>
        <dbReference type="Google" id="ProtNLM"/>
    </source>
</evidence>
<dbReference type="Proteomes" id="UP000279259">
    <property type="component" value="Unassembled WGS sequence"/>
</dbReference>
<keyword evidence="4" id="KW-1185">Reference proteome</keyword>
<feature type="compositionally biased region" description="Basic and acidic residues" evidence="1">
    <location>
        <begin position="90"/>
        <end position="104"/>
    </location>
</feature>
<evidence type="ECO:0000313" key="4">
    <source>
        <dbReference type="Proteomes" id="UP000279259"/>
    </source>
</evidence>
<accession>A0A427YBW6</accession>
<keyword evidence="2" id="KW-0472">Membrane</keyword>
<dbReference type="EMBL" id="RSCD01000016">
    <property type="protein sequence ID" value="RSH88659.1"/>
    <property type="molecule type" value="Genomic_DNA"/>
</dbReference>
<feature type="compositionally biased region" description="Basic and acidic residues" evidence="1">
    <location>
        <begin position="22"/>
        <end position="42"/>
    </location>
</feature>
<feature type="transmembrane region" description="Helical" evidence="2">
    <location>
        <begin position="179"/>
        <end position="199"/>
    </location>
</feature>
<sequence>MARPDSYSFPSSSSSNPYRYSTYEDQRPLHEHGHGHDGRDRSGPNGPQVHPLYHDGPEDQDEAFDVRADFDGEGPRWSERYGSGNGKGHNRGDSKSYRPVEDHVAPAGSVYNPGVKNTMSREELVSVPVLGPEWDKSELHDLSRRGQAELGAEKRRTAWLAWTRDQRGICGVRWLTRRVVVFVMFFFCAALAVTLYFTIPRPAAFSFYEPAPFTVNNSTIAFSRSPTNFSFSGNLQLLADTSSAYLPTHFTNIQATVYDLNTNKQVATGNYGNHVVPKGQNEPVTLPVTFSYSALNTSDTTWNDYYDACGHIWTGTVRPDLKLRLVVQMSILGLVGHPEASTQISDVTCPFELPANSV</sequence>
<dbReference type="AlphaFoldDB" id="A0A427YBW6"/>
<proteinExistence type="predicted"/>
<feature type="region of interest" description="Disordered" evidence="1">
    <location>
        <begin position="1"/>
        <end position="113"/>
    </location>
</feature>
<name>A0A427YBW6_9TREE</name>
<comment type="caution">
    <text evidence="3">The sequence shown here is derived from an EMBL/GenBank/DDBJ whole genome shotgun (WGS) entry which is preliminary data.</text>
</comment>
<keyword evidence="2" id="KW-0812">Transmembrane</keyword>
<dbReference type="OrthoDB" id="5582002at2759"/>
<evidence type="ECO:0000256" key="2">
    <source>
        <dbReference type="SAM" id="Phobius"/>
    </source>
</evidence>